<evidence type="ECO:0000313" key="3">
    <source>
        <dbReference type="EMBL" id="GBL57391.1"/>
    </source>
</evidence>
<evidence type="ECO:0000256" key="1">
    <source>
        <dbReference type="SAM" id="MobiDB-lite"/>
    </source>
</evidence>
<feature type="non-terminal residue" evidence="2">
    <location>
        <position position="1"/>
    </location>
</feature>
<organism evidence="2 4">
    <name type="scientific">Araneus ventricosus</name>
    <name type="common">Orbweaver spider</name>
    <name type="synonym">Epeira ventricosa</name>
    <dbReference type="NCBI Taxonomy" id="182803"/>
    <lineage>
        <taxon>Eukaryota</taxon>
        <taxon>Metazoa</taxon>
        <taxon>Ecdysozoa</taxon>
        <taxon>Arthropoda</taxon>
        <taxon>Chelicerata</taxon>
        <taxon>Arachnida</taxon>
        <taxon>Araneae</taxon>
        <taxon>Araneomorphae</taxon>
        <taxon>Entelegynae</taxon>
        <taxon>Araneoidea</taxon>
        <taxon>Araneidae</taxon>
        <taxon>Araneus</taxon>
    </lineage>
</organism>
<dbReference type="AlphaFoldDB" id="A0A4Y1ZM13"/>
<name>A0A4Y1ZM13_ARAVE</name>
<feature type="compositionally biased region" description="Polar residues" evidence="1">
    <location>
        <begin position="13"/>
        <end position="24"/>
    </location>
</feature>
<dbReference type="EMBL" id="BGPR01075693">
    <property type="protein sequence ID" value="GBL56791.1"/>
    <property type="molecule type" value="Genomic_DNA"/>
</dbReference>
<protein>
    <submittedName>
        <fullName evidence="2">Uncharacterized protein</fullName>
    </submittedName>
</protein>
<gene>
    <name evidence="3" type="ORF">AVEN_188528_1</name>
    <name evidence="2" type="ORF">AVEN_248436_1</name>
</gene>
<proteinExistence type="predicted"/>
<comment type="caution">
    <text evidence="2">The sequence shown here is derived from an EMBL/GenBank/DDBJ whole genome shotgun (WGS) entry which is preliminary data.</text>
</comment>
<dbReference type="EMBL" id="BGPR01075812">
    <property type="protein sequence ID" value="GBL57391.1"/>
    <property type="molecule type" value="Genomic_DNA"/>
</dbReference>
<accession>A0A4Y1ZM13</accession>
<dbReference type="Proteomes" id="UP000499080">
    <property type="component" value="Unassembled WGS sequence"/>
</dbReference>
<sequence>AASYIETPEDDSQTSVLHTTTKSNPGIEPSPLE</sequence>
<keyword evidence="4" id="KW-1185">Reference proteome</keyword>
<reference evidence="2 4" key="1">
    <citation type="journal article" date="2019" name="Sci. Rep.">
        <title>Orb-weaving spider Araneus ventricosus genome elucidates the spidroin gene catalogue.</title>
        <authorList>
            <person name="Kono N."/>
            <person name="Nakamura H."/>
            <person name="Ohtoshi R."/>
            <person name="Moran D.A.P."/>
            <person name="Shinohara A."/>
            <person name="Yoshida Y."/>
            <person name="Fujiwara M."/>
            <person name="Mori M."/>
            <person name="Tomita M."/>
            <person name="Arakawa K."/>
        </authorList>
    </citation>
    <scope>NUCLEOTIDE SEQUENCE [LARGE SCALE GENOMIC DNA]</scope>
</reference>
<evidence type="ECO:0000313" key="4">
    <source>
        <dbReference type="Proteomes" id="UP000499080"/>
    </source>
</evidence>
<feature type="region of interest" description="Disordered" evidence="1">
    <location>
        <begin position="1"/>
        <end position="33"/>
    </location>
</feature>
<evidence type="ECO:0000313" key="2">
    <source>
        <dbReference type="EMBL" id="GBL56791.1"/>
    </source>
</evidence>